<sequence length="45" mass="5453">MTKYYQRRPHPWRAGSMEVWDCCTEEEVVEAVRGNHSWEPDLLLF</sequence>
<reference evidence="2" key="1">
    <citation type="submission" date="2014-09" db="EMBL/GenBank/DDBJ databases">
        <authorList>
            <person name="Mudge J."/>
            <person name="Ramaraj T."/>
            <person name="Lindquist I.E."/>
            <person name="Bharti A.K."/>
            <person name="Sundararajan A."/>
            <person name="Cameron C.T."/>
            <person name="Woodward J.E."/>
            <person name="May G.D."/>
            <person name="Brubaker C."/>
            <person name="Broadhvest J."/>
            <person name="Wilkins T.A."/>
        </authorList>
    </citation>
    <scope>NUCLEOTIDE SEQUENCE</scope>
    <source>
        <strain evidence="2">cv. AKA8401</strain>
    </source>
</reference>
<organism evidence="1 2">
    <name type="scientific">Gossypium arboreum</name>
    <name type="common">Tree cotton</name>
    <name type="synonym">Gossypium nanking</name>
    <dbReference type="NCBI Taxonomy" id="29729"/>
    <lineage>
        <taxon>Eukaryota</taxon>
        <taxon>Viridiplantae</taxon>
        <taxon>Streptophyta</taxon>
        <taxon>Embryophyta</taxon>
        <taxon>Tracheophyta</taxon>
        <taxon>Spermatophyta</taxon>
        <taxon>Magnoliopsida</taxon>
        <taxon>eudicotyledons</taxon>
        <taxon>Gunneridae</taxon>
        <taxon>Pentapetalae</taxon>
        <taxon>rosids</taxon>
        <taxon>malvids</taxon>
        <taxon>Malvales</taxon>
        <taxon>Malvaceae</taxon>
        <taxon>Malvoideae</taxon>
        <taxon>Gossypium</taxon>
    </lineage>
</organism>
<protein>
    <submittedName>
        <fullName evidence="1">Uncharacterized protein</fullName>
    </submittedName>
</protein>
<name>A0A0B0PFZ8_GOSAR</name>
<proteinExistence type="predicted"/>
<dbReference type="AlphaFoldDB" id="A0A0B0PFZ8"/>
<evidence type="ECO:0000313" key="2">
    <source>
        <dbReference type="Proteomes" id="UP000032142"/>
    </source>
</evidence>
<dbReference type="EMBL" id="KN424919">
    <property type="protein sequence ID" value="KHG23379.1"/>
    <property type="molecule type" value="Genomic_DNA"/>
</dbReference>
<gene>
    <name evidence="1" type="ORF">F383_29308</name>
</gene>
<dbReference type="Proteomes" id="UP000032142">
    <property type="component" value="Unassembled WGS sequence"/>
</dbReference>
<evidence type="ECO:0000313" key="1">
    <source>
        <dbReference type="EMBL" id="KHG23379.1"/>
    </source>
</evidence>
<accession>A0A0B0PFZ8</accession>
<keyword evidence="2" id="KW-1185">Reference proteome</keyword>